<evidence type="ECO:0000313" key="3">
    <source>
        <dbReference type="EMBL" id="AEA11522.1"/>
    </source>
</evidence>
<dbReference type="SUPFAM" id="SSF53756">
    <property type="entry name" value="UDP-Glycosyltransferase/glycogen phosphorylase"/>
    <property type="match status" value="1"/>
</dbReference>
<dbReference type="InterPro" id="IPR050194">
    <property type="entry name" value="Glycosyltransferase_grp1"/>
</dbReference>
<dbReference type="STRING" id="999630.TUZN_0016"/>
<dbReference type="OrthoDB" id="29147at2157"/>
<dbReference type="InterPro" id="IPR028098">
    <property type="entry name" value="Glyco_trans_4-like_N"/>
</dbReference>
<dbReference type="GeneID" id="10359571"/>
<feature type="domain" description="Glycosyltransferase subfamily 4-like N-terminal" evidence="2">
    <location>
        <begin position="21"/>
        <end position="191"/>
    </location>
</feature>
<reference evidence="3 4" key="1">
    <citation type="journal article" date="2011" name="J. Bacteriol.">
        <title>Complete genome sequence of the thermoacidophilic crenarchaeon Thermoproteus uzoniensis 768-20.</title>
        <authorList>
            <person name="Mardanov A.V."/>
            <person name="Gumerov V.M."/>
            <person name="Beletsky A.V."/>
            <person name="Prokofeva M.I."/>
            <person name="Bonch-Osmolovskaya E.A."/>
            <person name="Ravin N.V."/>
            <person name="Skryabin K.G."/>
        </authorList>
    </citation>
    <scope>NUCLEOTIDE SEQUENCE [LARGE SCALE GENOMIC DNA]</scope>
    <source>
        <strain evidence="3 4">768-20</strain>
    </source>
</reference>
<reference key="2">
    <citation type="submission" date="2011-03" db="EMBL/GenBank/DDBJ databases">
        <title>Complete genome sequence of the thermoacidophilic crenarchaeon Thermoproteus uzoniensis 768-20.</title>
        <authorList>
            <person name="Mardanov A.V."/>
            <person name="Gumerov V.M."/>
            <person name="Beletsky A.V."/>
            <person name="Prokofeva M.I."/>
            <person name="Bonch-Osmolovskaya E.A."/>
            <person name="Ravin N.V."/>
            <person name="Skryabin K.G."/>
        </authorList>
    </citation>
    <scope>NUCLEOTIDE SEQUENCE</scope>
    <source>
        <strain>768-20</strain>
    </source>
</reference>
<evidence type="ECO:0000259" key="2">
    <source>
        <dbReference type="Pfam" id="PF13439"/>
    </source>
</evidence>
<sequence length="402" mass="44645">MKVALISSGLVPVPPKAGGAVEEYVFQLAKHLRLLGVEAFVVDSIDKNISIMDYASGVPIARIPVRILHNFPKRNVAKEFLFGLYSAKSLKMMDVDIVHANTAWAGFAISTSIILRNLDKKPKLIYTCHNPLWPEDKVHFGEYVVRYAEGYTMRKADAVIALNKTMLNAIVMKARVPGPKVYEIPNGVDTDFFKPGLPGGGVLEKLRLTEREYVLFVGRVTPIKGVHILLKAFETMISENSHLGIKLVIAGPLTGRFNSSGVSDYAKTLIEYSRRKLGEKVLFTGSVDRETLRILYSNACCLVLPSFAEAFPLVLLEAMASGIPVIGSEAGGIVDVIQNGFNGLLFEKGSWKDLAEKLKVVVENGDLRDRMGINARVMAIRRYSWYSITERIRKVYLRVLSR</sequence>
<keyword evidence="3" id="KW-0808">Transferase</keyword>
<name>F2L0P3_THEU7</name>
<dbReference type="Gene3D" id="3.40.50.2000">
    <property type="entry name" value="Glycogen Phosphorylase B"/>
    <property type="match status" value="2"/>
</dbReference>
<evidence type="ECO:0000313" key="4">
    <source>
        <dbReference type="Proteomes" id="UP000008138"/>
    </source>
</evidence>
<organism evidence="3 4">
    <name type="scientific">Thermoproteus uzoniensis (strain 768-20)</name>
    <dbReference type="NCBI Taxonomy" id="999630"/>
    <lineage>
        <taxon>Archaea</taxon>
        <taxon>Thermoproteota</taxon>
        <taxon>Thermoprotei</taxon>
        <taxon>Thermoproteales</taxon>
        <taxon>Thermoproteaceae</taxon>
        <taxon>Thermoproteus</taxon>
    </lineage>
</organism>
<dbReference type="InterPro" id="IPR001296">
    <property type="entry name" value="Glyco_trans_1"/>
</dbReference>
<feature type="domain" description="Glycosyl transferase family 1" evidence="1">
    <location>
        <begin position="209"/>
        <end position="376"/>
    </location>
</feature>
<dbReference type="PANTHER" id="PTHR45947">
    <property type="entry name" value="SULFOQUINOVOSYL TRANSFERASE SQD2"/>
    <property type="match status" value="1"/>
</dbReference>
<dbReference type="AlphaFoldDB" id="F2L0P3"/>
<keyword evidence="4" id="KW-1185">Reference proteome</keyword>
<dbReference type="Proteomes" id="UP000008138">
    <property type="component" value="Chromosome"/>
</dbReference>
<proteinExistence type="predicted"/>
<protein>
    <submittedName>
        <fullName evidence="3">Glycosyl transferase, family 1</fullName>
    </submittedName>
</protein>
<dbReference type="KEGG" id="tuz:TUZN_0016"/>
<dbReference type="Pfam" id="PF13439">
    <property type="entry name" value="Glyco_transf_4"/>
    <property type="match status" value="1"/>
</dbReference>
<dbReference type="CDD" id="cd03801">
    <property type="entry name" value="GT4_PimA-like"/>
    <property type="match status" value="1"/>
</dbReference>
<gene>
    <name evidence="3" type="ordered locus">TUZN_0016</name>
</gene>
<dbReference type="GO" id="GO:0016758">
    <property type="term" value="F:hexosyltransferase activity"/>
    <property type="evidence" value="ECO:0007669"/>
    <property type="project" value="TreeGrafter"/>
</dbReference>
<dbReference type="Pfam" id="PF00534">
    <property type="entry name" value="Glycos_transf_1"/>
    <property type="match status" value="1"/>
</dbReference>
<dbReference type="EMBL" id="CP002590">
    <property type="protein sequence ID" value="AEA11522.1"/>
    <property type="molecule type" value="Genomic_DNA"/>
</dbReference>
<accession>F2L0P3</accession>
<evidence type="ECO:0000259" key="1">
    <source>
        <dbReference type="Pfam" id="PF00534"/>
    </source>
</evidence>
<dbReference type="HOGENOM" id="CLU_009583_2_2_2"/>
<dbReference type="PANTHER" id="PTHR45947:SF3">
    <property type="entry name" value="SULFOQUINOVOSYL TRANSFERASE SQD2"/>
    <property type="match status" value="1"/>
</dbReference>
<dbReference type="eggNOG" id="arCOG01403">
    <property type="taxonomic scope" value="Archaea"/>
</dbReference>
<dbReference type="RefSeq" id="WP_013678858.1">
    <property type="nucleotide sequence ID" value="NC_015315.1"/>
</dbReference>